<comment type="caution">
    <text evidence="1">The sequence shown here is derived from an EMBL/GenBank/DDBJ whole genome shotgun (WGS) entry which is preliminary data.</text>
</comment>
<keyword evidence="2" id="KW-1185">Reference proteome</keyword>
<proteinExistence type="predicted"/>
<evidence type="ECO:0000313" key="2">
    <source>
        <dbReference type="Proteomes" id="UP000403266"/>
    </source>
</evidence>
<sequence length="97" mass="10419">MPTTKKKLQGTRSSLRFESPTLDEAIYAAQGLATDVDGQTEIAAMLMGLPEAEVKSAILKAAAPAARSATQSAVPFRSGSNRSIVVVERRNPRFVMR</sequence>
<protein>
    <submittedName>
        <fullName evidence="1">Uncharacterized protein</fullName>
    </submittedName>
</protein>
<dbReference type="Proteomes" id="UP000403266">
    <property type="component" value="Unassembled WGS sequence"/>
</dbReference>
<dbReference type="AlphaFoldDB" id="A0A5N7MB08"/>
<name>A0A5N7MB08_9HYPH</name>
<dbReference type="OrthoDB" id="8447348at2"/>
<gene>
    <name evidence="1" type="ORF">FS320_02055</name>
</gene>
<evidence type="ECO:0000313" key="1">
    <source>
        <dbReference type="EMBL" id="MPR24035.1"/>
    </source>
</evidence>
<reference evidence="1 2" key="1">
    <citation type="journal article" date="2019" name="Syst. Appl. Microbiol.">
        <title>Microvirga tunisiensis sp. nov., a root nodule symbiotic bacterium isolated from Lupinus micranthus and L. luteus grown in Northern Tunisia.</title>
        <authorList>
            <person name="Msaddak A."/>
            <person name="Rejili M."/>
            <person name="Duran D."/>
            <person name="Mars M."/>
            <person name="Palacios J.M."/>
            <person name="Ruiz-Argueso T."/>
            <person name="Rey L."/>
            <person name="Imperial J."/>
        </authorList>
    </citation>
    <scope>NUCLEOTIDE SEQUENCE [LARGE SCALE GENOMIC DNA]</scope>
    <source>
        <strain evidence="1 2">Lmie10</strain>
    </source>
</reference>
<organism evidence="1 2">
    <name type="scientific">Microvirga tunisiensis</name>
    <dbReference type="NCBI Taxonomy" id="2108360"/>
    <lineage>
        <taxon>Bacteria</taxon>
        <taxon>Pseudomonadati</taxon>
        <taxon>Pseudomonadota</taxon>
        <taxon>Alphaproteobacteria</taxon>
        <taxon>Hyphomicrobiales</taxon>
        <taxon>Methylobacteriaceae</taxon>
        <taxon>Microvirga</taxon>
    </lineage>
</organism>
<accession>A0A5N7MB08</accession>
<dbReference type="RefSeq" id="WP_152708948.1">
    <property type="nucleotide sequence ID" value="NZ_VOSJ01000007.1"/>
</dbReference>
<dbReference type="EMBL" id="VOSK01000003">
    <property type="protein sequence ID" value="MPR24035.1"/>
    <property type="molecule type" value="Genomic_DNA"/>
</dbReference>